<evidence type="ECO:0000313" key="3">
    <source>
        <dbReference type="Proteomes" id="UP001226720"/>
    </source>
</evidence>
<feature type="signal peptide" evidence="1">
    <location>
        <begin position="1"/>
        <end position="21"/>
    </location>
</feature>
<proteinExistence type="predicted"/>
<evidence type="ECO:0000256" key="1">
    <source>
        <dbReference type="SAM" id="SignalP"/>
    </source>
</evidence>
<keyword evidence="1" id="KW-0732">Signal</keyword>
<dbReference type="GeneID" id="301328288"/>
<keyword evidence="3" id="KW-1185">Reference proteome</keyword>
<dbReference type="EMBL" id="JAUSWM010000005">
    <property type="protein sequence ID" value="MDQ0483980.1"/>
    <property type="molecule type" value="Genomic_DNA"/>
</dbReference>
<evidence type="ECO:0000313" key="2">
    <source>
        <dbReference type="EMBL" id="MDQ0483980.1"/>
    </source>
</evidence>
<keyword evidence="2" id="KW-0449">Lipoprotein</keyword>
<sequence length="134" mass="15374">MRNPLSLLCLLLLVLGGCSQSDVQRYKDLENSIQSMVEDKSQSEIRVNTLTNFAWEKAYSFTPYTTQGNIEEKLGVNFKDPSNLEMRDDIYLLVFVNGDKVVQYAEIDRQKTDFSFGEKGQLTPEDDVISIERH</sequence>
<feature type="chain" id="PRO_5046666732" evidence="1">
    <location>
        <begin position="22"/>
        <end position="134"/>
    </location>
</feature>
<protein>
    <submittedName>
        <fullName evidence="2">Outer membrane lipoprotein-sorting protein</fullName>
    </submittedName>
</protein>
<accession>A0ABU0K3N9</accession>
<name>A0ABU0K3N9_9BACL</name>
<dbReference type="PROSITE" id="PS51257">
    <property type="entry name" value="PROKAR_LIPOPROTEIN"/>
    <property type="match status" value="1"/>
</dbReference>
<comment type="caution">
    <text evidence="2">The sequence shown here is derived from an EMBL/GenBank/DDBJ whole genome shotgun (WGS) entry which is preliminary data.</text>
</comment>
<dbReference type="Proteomes" id="UP001226720">
    <property type="component" value="Unassembled WGS sequence"/>
</dbReference>
<gene>
    <name evidence="2" type="ORF">QO000_002964</name>
</gene>
<organism evidence="2 3">
    <name type="scientific">Guptibacillus hwajinpoensis</name>
    <dbReference type="NCBI Taxonomy" id="208199"/>
    <lineage>
        <taxon>Bacteria</taxon>
        <taxon>Bacillati</taxon>
        <taxon>Bacillota</taxon>
        <taxon>Bacilli</taxon>
        <taxon>Bacillales</taxon>
        <taxon>Guptibacillaceae</taxon>
        <taxon>Guptibacillus</taxon>
    </lineage>
</organism>
<dbReference type="RefSeq" id="WP_301552637.1">
    <property type="nucleotide sequence ID" value="NZ_JAQRMZ010000009.1"/>
</dbReference>
<reference evidence="2" key="1">
    <citation type="submission" date="2023-07" db="EMBL/GenBank/DDBJ databases">
        <title>Genomic Encyclopedia of Type Strains, Phase IV (KMG-IV): sequencing the most valuable type-strain genomes for metagenomic binning, comparative biology and taxonomic classification.</title>
        <authorList>
            <person name="Goeker M."/>
        </authorList>
    </citation>
    <scope>NUCLEOTIDE SEQUENCE [LARGE SCALE GENOMIC DNA]</scope>
    <source>
        <strain evidence="2">JSM 076093</strain>
    </source>
</reference>